<evidence type="ECO:0000313" key="2">
    <source>
        <dbReference type="Proteomes" id="UP000020681"/>
    </source>
</evidence>
<sequence>MPLPPDPNPTLSAYAHPERLVTADWLSAHMGVPGLAIVESDENVLLYDIGHIPGASRSTGIPTSTIRACATTSTVRNLPS</sequence>
<dbReference type="EMBL" id="JAOL01000122">
    <property type="protein sequence ID" value="EUA89369.1"/>
    <property type="molecule type" value="Genomic_DNA"/>
</dbReference>
<dbReference type="Gene3D" id="3.40.250.10">
    <property type="entry name" value="Rhodanese-like domain"/>
    <property type="match status" value="1"/>
</dbReference>
<organism evidence="1 2">
    <name type="scientific">Mycobacterium ulcerans str. Harvey</name>
    <dbReference type="NCBI Taxonomy" id="1299332"/>
    <lineage>
        <taxon>Bacteria</taxon>
        <taxon>Bacillati</taxon>
        <taxon>Actinomycetota</taxon>
        <taxon>Actinomycetes</taxon>
        <taxon>Mycobacteriales</taxon>
        <taxon>Mycobacteriaceae</taxon>
        <taxon>Mycobacterium</taxon>
        <taxon>Mycobacterium ulcerans group</taxon>
    </lineage>
</organism>
<dbReference type="SUPFAM" id="SSF52821">
    <property type="entry name" value="Rhodanese/Cell cycle control phosphatase"/>
    <property type="match status" value="1"/>
</dbReference>
<gene>
    <name evidence="1" type="ORF">I551_4131</name>
</gene>
<accession>A0ABP3AI93</accession>
<name>A0ABP3AI93_MYCUL</name>
<reference evidence="1 2" key="1">
    <citation type="submission" date="2014-01" db="EMBL/GenBank/DDBJ databases">
        <authorList>
            <person name="Dobos K."/>
            <person name="Lenaerts A."/>
            <person name="Ordway D."/>
            <person name="DeGroote M.A."/>
            <person name="Parker T."/>
            <person name="Sizemore C."/>
            <person name="Tallon L.J."/>
            <person name="Sadzewicz L.K."/>
            <person name="Sengamalay N."/>
            <person name="Fraser C.M."/>
            <person name="Hine E."/>
            <person name="Shefchek K.A."/>
            <person name="Das S.P."/>
            <person name="Tettelin H."/>
        </authorList>
    </citation>
    <scope>NUCLEOTIDE SEQUENCE [LARGE SCALE GENOMIC DNA]</scope>
    <source>
        <strain evidence="1 2">Harvey</strain>
    </source>
</reference>
<comment type="caution">
    <text evidence="1">The sequence shown here is derived from an EMBL/GenBank/DDBJ whole genome shotgun (WGS) entry which is preliminary data.</text>
</comment>
<dbReference type="InterPro" id="IPR036873">
    <property type="entry name" value="Rhodanese-like_dom_sf"/>
</dbReference>
<dbReference type="Proteomes" id="UP000020681">
    <property type="component" value="Unassembled WGS sequence"/>
</dbReference>
<proteinExistence type="predicted"/>
<protein>
    <submittedName>
        <fullName evidence="1">Thiosulfate sulfurtransferase sseA domain protein</fullName>
    </submittedName>
</protein>
<evidence type="ECO:0000313" key="1">
    <source>
        <dbReference type="EMBL" id="EUA89369.1"/>
    </source>
</evidence>
<keyword evidence="2" id="KW-1185">Reference proteome</keyword>